<dbReference type="Gene3D" id="3.10.28.10">
    <property type="entry name" value="Homing endonucleases"/>
    <property type="match status" value="1"/>
</dbReference>
<name>A0A1F7X8I2_9BACT</name>
<dbReference type="EMBL" id="MGFU01000059">
    <property type="protein sequence ID" value="OGM11356.1"/>
    <property type="molecule type" value="Genomic_DNA"/>
</dbReference>
<dbReference type="AlphaFoldDB" id="A0A1F7X8I2"/>
<dbReference type="InterPro" id="IPR027434">
    <property type="entry name" value="Homing_endonucl"/>
</dbReference>
<protein>
    <recommendedName>
        <fullName evidence="3">Homing endonuclease LAGLIDADG domain-containing protein</fullName>
    </recommendedName>
</protein>
<organism evidence="1 2">
    <name type="scientific">Candidatus Woesebacteria bacterium RBG_16_39_8b</name>
    <dbReference type="NCBI Taxonomy" id="1802482"/>
    <lineage>
        <taxon>Bacteria</taxon>
        <taxon>Candidatus Woeseibacteriota</taxon>
    </lineage>
</organism>
<reference evidence="1 2" key="1">
    <citation type="journal article" date="2016" name="Nat. Commun.">
        <title>Thousands of microbial genomes shed light on interconnected biogeochemical processes in an aquifer system.</title>
        <authorList>
            <person name="Anantharaman K."/>
            <person name="Brown C.T."/>
            <person name="Hug L.A."/>
            <person name="Sharon I."/>
            <person name="Castelle C.J."/>
            <person name="Probst A.J."/>
            <person name="Thomas B.C."/>
            <person name="Singh A."/>
            <person name="Wilkins M.J."/>
            <person name="Karaoz U."/>
            <person name="Brodie E.L."/>
            <person name="Williams K.H."/>
            <person name="Hubbard S.S."/>
            <person name="Banfield J.F."/>
        </authorList>
    </citation>
    <scope>NUCLEOTIDE SEQUENCE [LARGE SCALE GENOMIC DNA]</scope>
</reference>
<evidence type="ECO:0000313" key="1">
    <source>
        <dbReference type="EMBL" id="OGM11356.1"/>
    </source>
</evidence>
<proteinExistence type="predicted"/>
<evidence type="ECO:0000313" key="2">
    <source>
        <dbReference type="Proteomes" id="UP000179013"/>
    </source>
</evidence>
<evidence type="ECO:0008006" key="3">
    <source>
        <dbReference type="Google" id="ProtNLM"/>
    </source>
</evidence>
<dbReference type="Proteomes" id="UP000179013">
    <property type="component" value="Unassembled WGS sequence"/>
</dbReference>
<comment type="caution">
    <text evidence="1">The sequence shown here is derived from an EMBL/GenBank/DDBJ whole genome shotgun (WGS) entry which is preliminary data.</text>
</comment>
<dbReference type="SUPFAM" id="SSF55608">
    <property type="entry name" value="Homing endonucleases"/>
    <property type="match status" value="1"/>
</dbReference>
<gene>
    <name evidence="1" type="ORF">A2V80_02370</name>
</gene>
<accession>A0A1F7X8I2</accession>
<sequence>MGSFNLKTARDYYCLGLWLADGYWRSSSVGLSSTNDHLHSIFIPFLKKMCPTHIIKEHVYFPNTGEKRRLKARHVYVNSRPFTRYMMNFKKIPHLKISNKFLPAYFAGRIDGDGHVDSIHRSGVRIAYSNKEDAIRDMDLLKKLDEEPASLYRYEQANTWVIYLRKKFLDKIKPSMARYSLKLSGKINNPVETDVTFGD</sequence>